<name>A0A423WJ91_CYTCH</name>
<keyword evidence="2" id="KW-1185">Reference proteome</keyword>
<dbReference type="EMBL" id="LJZO01000003">
    <property type="protein sequence ID" value="ROW03503.1"/>
    <property type="molecule type" value="Genomic_DNA"/>
</dbReference>
<organism evidence="1 2">
    <name type="scientific">Cytospora chrysosperma</name>
    <name type="common">Cytospora canker fungus</name>
    <name type="synonym">Sphaeria chrysosperma</name>
    <dbReference type="NCBI Taxonomy" id="252740"/>
    <lineage>
        <taxon>Eukaryota</taxon>
        <taxon>Fungi</taxon>
        <taxon>Dikarya</taxon>
        <taxon>Ascomycota</taxon>
        <taxon>Pezizomycotina</taxon>
        <taxon>Sordariomycetes</taxon>
        <taxon>Sordariomycetidae</taxon>
        <taxon>Diaporthales</taxon>
        <taxon>Cytosporaceae</taxon>
        <taxon>Cytospora</taxon>
    </lineage>
</organism>
<dbReference type="Proteomes" id="UP000284375">
    <property type="component" value="Unassembled WGS sequence"/>
</dbReference>
<reference evidence="1 2" key="1">
    <citation type="submission" date="2015-09" db="EMBL/GenBank/DDBJ databases">
        <title>Host preference determinants of Valsa canker pathogens revealed by comparative genomics.</title>
        <authorList>
            <person name="Yin Z."/>
            <person name="Huang L."/>
        </authorList>
    </citation>
    <scope>NUCLEOTIDE SEQUENCE [LARGE SCALE GENOMIC DNA]</scope>
    <source>
        <strain evidence="1 2">YSFL</strain>
    </source>
</reference>
<proteinExistence type="predicted"/>
<dbReference type="AlphaFoldDB" id="A0A423WJ91"/>
<gene>
    <name evidence="1" type="ORF">VSDG_01343</name>
</gene>
<evidence type="ECO:0000313" key="1">
    <source>
        <dbReference type="EMBL" id="ROW03503.1"/>
    </source>
</evidence>
<evidence type="ECO:0000313" key="2">
    <source>
        <dbReference type="Proteomes" id="UP000284375"/>
    </source>
</evidence>
<comment type="caution">
    <text evidence="1">The sequence shown here is derived from an EMBL/GenBank/DDBJ whole genome shotgun (WGS) entry which is preliminary data.</text>
</comment>
<sequence length="143" mass="15720">MSMGALGGYADRRVRVGLSGSSHGVPDSVFVVIAIDTVAVFVDERWVSADDGAPVSSMFYLLRTRLMLIPMACRATVFFIALAISANSSCSRDNDILGEFELWLSWEERVEVQEDGRDGQTRLSLHGRNTKMEKKEGPGFVGM</sequence>
<protein>
    <submittedName>
        <fullName evidence="1">Uncharacterized protein</fullName>
    </submittedName>
</protein>
<accession>A0A423WJ91</accession>